<dbReference type="AlphaFoldDB" id="A0A4Y2FW53"/>
<feature type="region of interest" description="Disordered" evidence="1">
    <location>
        <begin position="29"/>
        <end position="55"/>
    </location>
</feature>
<keyword evidence="3" id="KW-1185">Reference proteome</keyword>
<accession>A0A4Y2FW53</accession>
<sequence length="95" mass="11122">MCISRHLLEFFWADDVPRSCVQYDAVRLPHDEHGDEEEQGQHPHQEDAPPHVTPVQVFPKRYRMADDHVPVQAHHSHGEDARRDGYACEKKIKNF</sequence>
<dbReference type="EMBL" id="BGPR01097480">
    <property type="protein sequence ID" value="GBM45710.1"/>
    <property type="molecule type" value="Genomic_DNA"/>
</dbReference>
<proteinExistence type="predicted"/>
<reference evidence="2 3" key="1">
    <citation type="journal article" date="2019" name="Sci. Rep.">
        <title>Orb-weaving spider Araneus ventricosus genome elucidates the spidroin gene catalogue.</title>
        <authorList>
            <person name="Kono N."/>
            <person name="Nakamura H."/>
            <person name="Ohtoshi R."/>
            <person name="Moran D.A.P."/>
            <person name="Shinohara A."/>
            <person name="Yoshida Y."/>
            <person name="Fujiwara M."/>
            <person name="Mori M."/>
            <person name="Tomita M."/>
            <person name="Arakawa K."/>
        </authorList>
    </citation>
    <scope>NUCLEOTIDE SEQUENCE [LARGE SCALE GENOMIC DNA]</scope>
</reference>
<evidence type="ECO:0000256" key="1">
    <source>
        <dbReference type="SAM" id="MobiDB-lite"/>
    </source>
</evidence>
<gene>
    <name evidence="2" type="ORF">AVEN_115596_1</name>
</gene>
<evidence type="ECO:0000313" key="2">
    <source>
        <dbReference type="EMBL" id="GBM45710.1"/>
    </source>
</evidence>
<organism evidence="2 3">
    <name type="scientific">Araneus ventricosus</name>
    <name type="common">Orbweaver spider</name>
    <name type="synonym">Epeira ventricosa</name>
    <dbReference type="NCBI Taxonomy" id="182803"/>
    <lineage>
        <taxon>Eukaryota</taxon>
        <taxon>Metazoa</taxon>
        <taxon>Ecdysozoa</taxon>
        <taxon>Arthropoda</taxon>
        <taxon>Chelicerata</taxon>
        <taxon>Arachnida</taxon>
        <taxon>Araneae</taxon>
        <taxon>Araneomorphae</taxon>
        <taxon>Entelegynae</taxon>
        <taxon>Araneoidea</taxon>
        <taxon>Araneidae</taxon>
        <taxon>Araneus</taxon>
    </lineage>
</organism>
<comment type="caution">
    <text evidence="2">The sequence shown here is derived from an EMBL/GenBank/DDBJ whole genome shotgun (WGS) entry which is preliminary data.</text>
</comment>
<dbReference type="Proteomes" id="UP000499080">
    <property type="component" value="Unassembled WGS sequence"/>
</dbReference>
<protein>
    <submittedName>
        <fullName evidence="2">Uncharacterized protein</fullName>
    </submittedName>
</protein>
<feature type="compositionally biased region" description="Basic and acidic residues" evidence="1">
    <location>
        <begin position="29"/>
        <end position="49"/>
    </location>
</feature>
<name>A0A4Y2FW53_ARAVE</name>
<evidence type="ECO:0000313" key="3">
    <source>
        <dbReference type="Proteomes" id="UP000499080"/>
    </source>
</evidence>